<dbReference type="InterPro" id="IPR003812">
    <property type="entry name" value="Fido"/>
</dbReference>
<evidence type="ECO:0000256" key="3">
    <source>
        <dbReference type="SAM" id="MobiDB-lite"/>
    </source>
</evidence>
<evidence type="ECO:0000259" key="4">
    <source>
        <dbReference type="PROSITE" id="PS51459"/>
    </source>
</evidence>
<evidence type="ECO:0000256" key="1">
    <source>
        <dbReference type="PIRSR" id="PIRSR640198-1"/>
    </source>
</evidence>
<protein>
    <submittedName>
        <fullName evidence="5">Cell filamentation protein Fic</fullName>
    </submittedName>
</protein>
<dbReference type="RefSeq" id="WP_068430452.1">
    <property type="nucleotide sequence ID" value="NZ_LVHI01000037.1"/>
</dbReference>
<gene>
    <name evidence="5" type="ORF">A3K89_10820</name>
</gene>
<dbReference type="AlphaFoldDB" id="A0A177Y8C2"/>
<evidence type="ECO:0000313" key="5">
    <source>
        <dbReference type="EMBL" id="OAK51757.1"/>
    </source>
</evidence>
<dbReference type="Pfam" id="PF02661">
    <property type="entry name" value="Fic"/>
    <property type="match status" value="1"/>
</dbReference>
<name>A0A177Y8C2_9NOCA</name>
<dbReference type="Proteomes" id="UP000077519">
    <property type="component" value="Unassembled WGS sequence"/>
</dbReference>
<feature type="active site" evidence="1">
    <location>
        <position position="229"/>
    </location>
</feature>
<dbReference type="SUPFAM" id="SSF140931">
    <property type="entry name" value="Fic-like"/>
    <property type="match status" value="1"/>
</dbReference>
<accession>A0A177Y8C2</accession>
<dbReference type="PROSITE" id="PS51459">
    <property type="entry name" value="FIDO"/>
    <property type="match status" value="1"/>
</dbReference>
<organism evidence="5 6">
    <name type="scientific">Rhodococcoides kyotonense</name>
    <dbReference type="NCBI Taxonomy" id="398843"/>
    <lineage>
        <taxon>Bacteria</taxon>
        <taxon>Bacillati</taxon>
        <taxon>Actinomycetota</taxon>
        <taxon>Actinomycetes</taxon>
        <taxon>Mycobacteriales</taxon>
        <taxon>Nocardiaceae</taxon>
        <taxon>Rhodococcoides</taxon>
    </lineage>
</organism>
<keyword evidence="2" id="KW-0547">Nucleotide-binding</keyword>
<dbReference type="EMBL" id="LVHI01000037">
    <property type="protein sequence ID" value="OAK51757.1"/>
    <property type="molecule type" value="Genomic_DNA"/>
</dbReference>
<evidence type="ECO:0000256" key="2">
    <source>
        <dbReference type="PIRSR" id="PIRSR640198-2"/>
    </source>
</evidence>
<dbReference type="InterPro" id="IPR036597">
    <property type="entry name" value="Fido-like_dom_sf"/>
</dbReference>
<keyword evidence="2" id="KW-0067">ATP-binding</keyword>
<feature type="domain" description="Fido" evidence="4">
    <location>
        <begin position="145"/>
        <end position="292"/>
    </location>
</feature>
<dbReference type="Gene3D" id="1.10.3290.10">
    <property type="entry name" value="Fido-like domain"/>
    <property type="match status" value="1"/>
</dbReference>
<reference evidence="5 6" key="1">
    <citation type="submission" date="2016-03" db="EMBL/GenBank/DDBJ databases">
        <title>Genome sequence of Rhodococcus kyotonensis KB10.</title>
        <authorList>
            <person name="Jeong H."/>
            <person name="Hong C.E."/>
            <person name="Jo S.H."/>
            <person name="Park J.M."/>
        </authorList>
    </citation>
    <scope>NUCLEOTIDE SEQUENCE [LARGE SCALE GENOMIC DNA]</scope>
    <source>
        <strain evidence="5 6">KB10</strain>
    </source>
</reference>
<feature type="region of interest" description="Disordered" evidence="3">
    <location>
        <begin position="1"/>
        <end position="31"/>
    </location>
</feature>
<dbReference type="GO" id="GO:0005524">
    <property type="term" value="F:ATP binding"/>
    <property type="evidence" value="ECO:0007669"/>
    <property type="project" value="UniProtKB-KW"/>
</dbReference>
<dbReference type="InterPro" id="IPR040198">
    <property type="entry name" value="Fido_containing"/>
</dbReference>
<feature type="binding site" evidence="2">
    <location>
        <begin position="233"/>
        <end position="240"/>
    </location>
    <ligand>
        <name>ATP</name>
        <dbReference type="ChEBI" id="CHEBI:30616"/>
    </ligand>
</feature>
<keyword evidence="6" id="KW-1185">Reference proteome</keyword>
<comment type="caution">
    <text evidence="5">The sequence shown here is derived from an EMBL/GenBank/DDBJ whole genome shotgun (WGS) entry which is preliminary data.</text>
</comment>
<dbReference type="PANTHER" id="PTHR13504">
    <property type="entry name" value="FIDO DOMAIN-CONTAINING PROTEIN DDB_G0283145"/>
    <property type="match status" value="1"/>
</dbReference>
<proteinExistence type="predicted"/>
<sequence length="402" mass="43720">MANGPTQGVPAVEFESRPWHPSAHASRTQRRLHAGDYEAAIPASIGDAEVRLSVELVAESEDALREIVRFDEYASRKLGPSTELAPMTSILLRSESAASSQIENLTVGARSLALAELGSPSSRNASIVSGNVRAMEAALAASATVSAESVLEMHRALMEPAGDPDAGRWRTQQVWIGGSDFGPHRAEFVPPHHDRLGAVLDDFFVFASRTDLPVLPHIAIAHAQFETIHPFTDGNGRTGRALVHTMLRRAEVVERVTVPLSAGLLTDTASYFSSLGEYRTGNVEPIVSRLNTATFTSVANGRALVDDLAAARDCFIDRIVARRDSVAWRLVDALIAQPVIDNGFVQRAFGVSDISAQRAIDRLVDAEILLQTSKGRRNRVWQADEILGALDRFTERTRRFAT</sequence>
<evidence type="ECO:0000313" key="6">
    <source>
        <dbReference type="Proteomes" id="UP000077519"/>
    </source>
</evidence>
<dbReference type="PANTHER" id="PTHR13504:SF38">
    <property type="entry name" value="FIDO DOMAIN-CONTAINING PROTEIN"/>
    <property type="match status" value="1"/>
</dbReference>